<evidence type="ECO:0000313" key="2">
    <source>
        <dbReference type="EMBL" id="EDX77574.1"/>
    </source>
</evidence>
<sequence>MANFSLTDRDVTELTRFQELLPDVRSYVRQHAPSDWPEFRSVLTAVTDEPLSALAILPLASCAAVGGNPQEAIPVSAAWVVLSLAMRILDDLQDQDRPDALWATIGLARSFNFSAALYALCNELLAQAAWTPELYRVINQHFSQTGLHLLKGQDRDLRNLTLTIEDYWHTIEEKNASAFVLACTAGGLCGPDNPKLLDACRRFGYHLGLALQLFDDFEGIWGQSGRGDLVMGKITLPVIYGLNVAHNRRDELQKLIDDASLAKESERIREILDQINTRDFMIWTALQERKKAVAALEPCPGQQGVTALTAYVTTIFAHIEDVLR</sequence>
<dbReference type="PANTHER" id="PTHR12001">
    <property type="entry name" value="GERANYLGERANYL PYROPHOSPHATE SYNTHASE"/>
    <property type="match status" value="1"/>
</dbReference>
<proteinExistence type="inferred from homology"/>
<keyword evidence="1" id="KW-0808">Transferase</keyword>
<evidence type="ECO:0000256" key="1">
    <source>
        <dbReference type="RuleBase" id="RU004466"/>
    </source>
</evidence>
<dbReference type="GO" id="GO:0004659">
    <property type="term" value="F:prenyltransferase activity"/>
    <property type="evidence" value="ECO:0007669"/>
    <property type="project" value="InterPro"/>
</dbReference>
<dbReference type="Gene3D" id="1.10.600.10">
    <property type="entry name" value="Farnesyl Diphosphate Synthase"/>
    <property type="match status" value="1"/>
</dbReference>
<dbReference type="SUPFAM" id="SSF48576">
    <property type="entry name" value="Terpenoid synthases"/>
    <property type="match status" value="1"/>
</dbReference>
<dbReference type="RefSeq" id="WP_006098835.1">
    <property type="nucleotide sequence ID" value="NZ_DS989843.1"/>
</dbReference>
<dbReference type="Pfam" id="PF00348">
    <property type="entry name" value="polyprenyl_synt"/>
    <property type="match status" value="1"/>
</dbReference>
<gene>
    <name evidence="2" type="ORF">MC7420_2898</name>
</gene>
<keyword evidence="3" id="KW-1185">Reference proteome</keyword>
<evidence type="ECO:0000313" key="3">
    <source>
        <dbReference type="Proteomes" id="UP000003835"/>
    </source>
</evidence>
<dbReference type="PANTHER" id="PTHR12001:SF86">
    <property type="entry name" value="GERANYLGERANYL DIPHOSPHATE SYNTHASE"/>
    <property type="match status" value="1"/>
</dbReference>
<dbReference type="HOGENOM" id="CLU_813096_0_0_3"/>
<protein>
    <submittedName>
        <fullName evidence="2">Polyprenyl synthetase superfamily</fullName>
    </submittedName>
</protein>
<dbReference type="GO" id="GO:0008299">
    <property type="term" value="P:isoprenoid biosynthetic process"/>
    <property type="evidence" value="ECO:0007669"/>
    <property type="project" value="InterPro"/>
</dbReference>
<name>B4VKD4_9CYAN</name>
<dbReference type="STRING" id="118168.MC7420_2898"/>
<comment type="similarity">
    <text evidence="1">Belongs to the FPP/GGPP synthase family.</text>
</comment>
<dbReference type="InterPro" id="IPR000092">
    <property type="entry name" value="Polyprenyl_synt"/>
</dbReference>
<dbReference type="EMBL" id="DS989843">
    <property type="protein sequence ID" value="EDX77574.1"/>
    <property type="molecule type" value="Genomic_DNA"/>
</dbReference>
<dbReference type="CDD" id="cd00867">
    <property type="entry name" value="Trans_IPPS"/>
    <property type="match status" value="1"/>
</dbReference>
<dbReference type="eggNOG" id="COG0142">
    <property type="taxonomic scope" value="Bacteria"/>
</dbReference>
<dbReference type="InterPro" id="IPR008949">
    <property type="entry name" value="Isoprenoid_synthase_dom_sf"/>
</dbReference>
<organism evidence="2 3">
    <name type="scientific">Coleofasciculus chthonoplastes PCC 7420</name>
    <dbReference type="NCBI Taxonomy" id="118168"/>
    <lineage>
        <taxon>Bacteria</taxon>
        <taxon>Bacillati</taxon>
        <taxon>Cyanobacteriota</taxon>
        <taxon>Cyanophyceae</taxon>
        <taxon>Coleofasciculales</taxon>
        <taxon>Coleofasciculaceae</taxon>
        <taxon>Coleofasciculus</taxon>
    </lineage>
</organism>
<reference evidence="2 3" key="1">
    <citation type="submission" date="2008-07" db="EMBL/GenBank/DDBJ databases">
        <authorList>
            <person name="Tandeau de Marsac N."/>
            <person name="Ferriera S."/>
            <person name="Johnson J."/>
            <person name="Kravitz S."/>
            <person name="Beeson K."/>
            <person name="Sutton G."/>
            <person name="Rogers Y.-H."/>
            <person name="Friedman R."/>
            <person name="Frazier M."/>
            <person name="Venter J.C."/>
        </authorList>
    </citation>
    <scope>NUCLEOTIDE SEQUENCE [LARGE SCALE GENOMIC DNA]</scope>
    <source>
        <strain evidence="2 3">PCC 7420</strain>
    </source>
</reference>
<accession>B4VKD4</accession>
<dbReference type="Proteomes" id="UP000003835">
    <property type="component" value="Unassembled WGS sequence"/>
</dbReference>
<dbReference type="AlphaFoldDB" id="B4VKD4"/>